<accession>A0ABV7AA86</accession>
<reference evidence="3" key="1">
    <citation type="journal article" date="2019" name="Int. J. Syst. Evol. Microbiol.">
        <title>The Global Catalogue of Microorganisms (GCM) 10K type strain sequencing project: providing services to taxonomists for standard genome sequencing and annotation.</title>
        <authorList>
            <consortium name="The Broad Institute Genomics Platform"/>
            <consortium name="The Broad Institute Genome Sequencing Center for Infectious Disease"/>
            <person name="Wu L."/>
            <person name="Ma J."/>
        </authorList>
    </citation>
    <scope>NUCLEOTIDE SEQUENCE [LARGE SCALE GENOMIC DNA]</scope>
    <source>
        <strain evidence="3">KCTC 13193</strain>
    </source>
</reference>
<dbReference type="RefSeq" id="WP_390307670.1">
    <property type="nucleotide sequence ID" value="NZ_JBHRRZ010000038.1"/>
</dbReference>
<organism evidence="2 3">
    <name type="scientific">Virgibacillus sediminis</name>
    <dbReference type="NCBI Taxonomy" id="202260"/>
    <lineage>
        <taxon>Bacteria</taxon>
        <taxon>Bacillati</taxon>
        <taxon>Bacillota</taxon>
        <taxon>Bacilli</taxon>
        <taxon>Bacillales</taxon>
        <taxon>Bacillaceae</taxon>
        <taxon>Virgibacillus</taxon>
    </lineage>
</organism>
<comment type="caution">
    <text evidence="2">The sequence shown here is derived from an EMBL/GenBank/DDBJ whole genome shotgun (WGS) entry which is preliminary data.</text>
</comment>
<dbReference type="InterPro" id="IPR002539">
    <property type="entry name" value="MaoC-like_dom"/>
</dbReference>
<protein>
    <submittedName>
        <fullName evidence="2">MaoC/PaaZ C-terminal domain-containing protein</fullName>
    </submittedName>
</protein>
<evidence type="ECO:0000313" key="2">
    <source>
        <dbReference type="EMBL" id="MFC2949699.1"/>
    </source>
</evidence>
<keyword evidence="3" id="KW-1185">Reference proteome</keyword>
<dbReference type="PANTHER" id="PTHR43664">
    <property type="entry name" value="MONOAMINE OXIDASE-RELATED"/>
    <property type="match status" value="1"/>
</dbReference>
<name>A0ABV7AA86_9BACI</name>
<evidence type="ECO:0000259" key="1">
    <source>
        <dbReference type="Pfam" id="PF01575"/>
    </source>
</evidence>
<dbReference type="EMBL" id="JBHRRZ010000038">
    <property type="protein sequence ID" value="MFC2949699.1"/>
    <property type="molecule type" value="Genomic_DNA"/>
</dbReference>
<sequence>MKFHEFTVDDTFFTDEVHMTKEKIIEFAQAYDPQFLHTDEEAAKEGPYGSITASSFHVLIAVWSEFIKMDILGEDSRGSLGVDKIQWQGPVRPGDTLTGIFKVINIKEITDKTRGIVSLEATILNQRGQEVVKGKIEVFAAV</sequence>
<dbReference type="Proteomes" id="UP001595387">
    <property type="component" value="Unassembled WGS sequence"/>
</dbReference>
<gene>
    <name evidence="2" type="ORF">ACFODW_15360</name>
</gene>
<proteinExistence type="predicted"/>
<dbReference type="Pfam" id="PF01575">
    <property type="entry name" value="MaoC_dehydratas"/>
    <property type="match status" value="1"/>
</dbReference>
<dbReference type="InterPro" id="IPR029069">
    <property type="entry name" value="HotDog_dom_sf"/>
</dbReference>
<feature type="domain" description="MaoC-like" evidence="1">
    <location>
        <begin position="14"/>
        <end position="121"/>
    </location>
</feature>
<dbReference type="PANTHER" id="PTHR43664:SF1">
    <property type="entry name" value="BETA-METHYLMALYL-COA DEHYDRATASE"/>
    <property type="match status" value="1"/>
</dbReference>
<dbReference type="InterPro" id="IPR052342">
    <property type="entry name" value="MCH/BMMD"/>
</dbReference>
<dbReference type="SUPFAM" id="SSF54637">
    <property type="entry name" value="Thioesterase/thiol ester dehydrase-isomerase"/>
    <property type="match status" value="1"/>
</dbReference>
<evidence type="ECO:0000313" key="3">
    <source>
        <dbReference type="Proteomes" id="UP001595387"/>
    </source>
</evidence>
<dbReference type="Gene3D" id="3.10.129.10">
    <property type="entry name" value="Hotdog Thioesterase"/>
    <property type="match status" value="1"/>
</dbReference>